<name>A0A154VP13_9PROT</name>
<comment type="caution">
    <text evidence="2">The sequence shown here is derived from an EMBL/GenBank/DDBJ whole genome shotgun (WGS) entry which is preliminary data.</text>
</comment>
<dbReference type="RefSeq" id="WP_067559246.1">
    <property type="nucleotide sequence ID" value="NZ_LPXN01000149.1"/>
</dbReference>
<evidence type="ECO:0000313" key="3">
    <source>
        <dbReference type="Proteomes" id="UP000076400"/>
    </source>
</evidence>
<gene>
    <name evidence="2" type="ORF">AUP43_03310</name>
</gene>
<dbReference type="STRING" id="580166.AUP43_03310"/>
<dbReference type="OrthoDB" id="7745832at2"/>
<feature type="chain" id="PRO_5007601966" evidence="1">
    <location>
        <begin position="25"/>
        <end position="114"/>
    </location>
</feature>
<dbReference type="Proteomes" id="UP000076400">
    <property type="component" value="Unassembled WGS sequence"/>
</dbReference>
<evidence type="ECO:0000313" key="2">
    <source>
        <dbReference type="EMBL" id="KZD03062.1"/>
    </source>
</evidence>
<evidence type="ECO:0000256" key="1">
    <source>
        <dbReference type="SAM" id="SignalP"/>
    </source>
</evidence>
<keyword evidence="3" id="KW-1185">Reference proteome</keyword>
<organism evidence="2 3">
    <name type="scientific">Oceanibaculum pacificum</name>
    <dbReference type="NCBI Taxonomy" id="580166"/>
    <lineage>
        <taxon>Bacteria</taxon>
        <taxon>Pseudomonadati</taxon>
        <taxon>Pseudomonadota</taxon>
        <taxon>Alphaproteobacteria</taxon>
        <taxon>Rhodospirillales</taxon>
        <taxon>Oceanibaculaceae</taxon>
        <taxon>Oceanibaculum</taxon>
    </lineage>
</organism>
<dbReference type="EMBL" id="LPXN01000149">
    <property type="protein sequence ID" value="KZD03062.1"/>
    <property type="molecule type" value="Genomic_DNA"/>
</dbReference>
<keyword evidence="1" id="KW-0732">Signal</keyword>
<protein>
    <submittedName>
        <fullName evidence="2">Uncharacterized protein</fullName>
    </submittedName>
</protein>
<reference evidence="2 3" key="1">
    <citation type="submission" date="2015-12" db="EMBL/GenBank/DDBJ databases">
        <title>Genome sequence of Oceanibaculum pacificum MCCC 1A02656.</title>
        <authorList>
            <person name="Lu L."/>
            <person name="Lai Q."/>
            <person name="Shao Z."/>
            <person name="Qian P."/>
        </authorList>
    </citation>
    <scope>NUCLEOTIDE SEQUENCE [LARGE SCALE GENOMIC DNA]</scope>
    <source>
        <strain evidence="2 3">MCCC 1A02656</strain>
    </source>
</reference>
<feature type="signal peptide" evidence="1">
    <location>
        <begin position="1"/>
        <end position="24"/>
    </location>
</feature>
<proteinExistence type="predicted"/>
<dbReference type="AlphaFoldDB" id="A0A154VP13"/>
<sequence length="114" mass="11370">MTFLARLIFAAVFAAFAASSVAHAAGSAEMAAAMIASDDAAMHMSDCDACGDTDAGEMAVACDLVCGAGSFAAVLAPHGYGIVSVPREALGPAVTQNFCGVANLPAKHPPRTLI</sequence>
<accession>A0A154VP13</accession>